<gene>
    <name evidence="1" type="ORF">MKY91_03755</name>
</gene>
<dbReference type="EMBL" id="JBCITK010000001">
    <property type="protein sequence ID" value="MEN0642276.1"/>
    <property type="molecule type" value="Genomic_DNA"/>
</dbReference>
<evidence type="ECO:0000313" key="1">
    <source>
        <dbReference type="EMBL" id="MEN0642276.1"/>
    </source>
</evidence>
<comment type="caution">
    <text evidence="1">The sequence shown here is derived from an EMBL/GenBank/DDBJ whole genome shotgun (WGS) entry which is preliminary data.</text>
</comment>
<keyword evidence="2" id="KW-1185">Reference proteome</keyword>
<evidence type="ECO:0008006" key="3">
    <source>
        <dbReference type="Google" id="ProtNLM"/>
    </source>
</evidence>
<sequence length="167" mass="19108">MKKKLIAGCLVVGALVVYLLIQNSHLKNENQVLIEGSHTEDQEIVVPSYHEGAKTSAQSFIKGFFDYEDQPVKENVESYVTQEVLSQLQFNNHEGIEGNKDLNVSSNVEDLSIYFGQSLDDRQELLVLFTNRISFNDVDSRAQTIMKLNMIEQEGNWKVHEFSFTQY</sequence>
<accession>A0ABU9VEE2</accession>
<dbReference type="RefSeq" id="WP_343129409.1">
    <property type="nucleotide sequence ID" value="NZ_JBCITK010000001.1"/>
</dbReference>
<evidence type="ECO:0000313" key="2">
    <source>
        <dbReference type="Proteomes" id="UP001418796"/>
    </source>
</evidence>
<reference evidence="1 2" key="1">
    <citation type="submission" date="2024-03" db="EMBL/GenBank/DDBJ databases">
        <title>Bacilli Hybrid Assemblies.</title>
        <authorList>
            <person name="Kovac J."/>
        </authorList>
    </citation>
    <scope>NUCLEOTIDE SEQUENCE [LARGE SCALE GENOMIC DNA]</scope>
    <source>
        <strain evidence="1 2">FSL R7-0666</strain>
    </source>
</reference>
<name>A0ABU9VEE2_9BACI</name>
<organism evidence="1 2">
    <name type="scientific">Alkalicoccobacillus gibsonii</name>
    <dbReference type="NCBI Taxonomy" id="79881"/>
    <lineage>
        <taxon>Bacteria</taxon>
        <taxon>Bacillati</taxon>
        <taxon>Bacillota</taxon>
        <taxon>Bacilli</taxon>
        <taxon>Bacillales</taxon>
        <taxon>Bacillaceae</taxon>
        <taxon>Alkalicoccobacillus</taxon>
    </lineage>
</organism>
<proteinExistence type="predicted"/>
<protein>
    <recommendedName>
        <fullName evidence="3">DUF4829 domain-containing protein</fullName>
    </recommendedName>
</protein>
<dbReference type="Proteomes" id="UP001418796">
    <property type="component" value="Unassembled WGS sequence"/>
</dbReference>